<name>A0A183I923_9BILA</name>
<dbReference type="GO" id="GO:0016020">
    <property type="term" value="C:membrane"/>
    <property type="evidence" value="ECO:0007669"/>
    <property type="project" value="UniProtKB-SubCell"/>
</dbReference>
<reference evidence="6 7" key="2">
    <citation type="submission" date="2018-11" db="EMBL/GenBank/DDBJ databases">
        <authorList>
            <consortium name="Pathogen Informatics"/>
        </authorList>
    </citation>
    <scope>NUCLEOTIDE SEQUENCE [LARGE SCALE GENOMIC DNA]</scope>
</reference>
<evidence type="ECO:0000256" key="5">
    <source>
        <dbReference type="SAM" id="Phobius"/>
    </source>
</evidence>
<dbReference type="WBParaSite" id="SBAD_0000012801-mRNA-1">
    <property type="protein sequence ID" value="SBAD_0000012801-mRNA-1"/>
    <property type="gene ID" value="SBAD_0000012801"/>
</dbReference>
<dbReference type="AlphaFoldDB" id="A0A183I923"/>
<dbReference type="PANTHER" id="PTHR21676">
    <property type="entry name" value="PROTEIN STUM"/>
    <property type="match status" value="1"/>
</dbReference>
<dbReference type="InterPro" id="IPR026673">
    <property type="entry name" value="SPEC3/Stum"/>
</dbReference>
<evidence type="ECO:0000256" key="4">
    <source>
        <dbReference type="ARBA" id="ARBA00023136"/>
    </source>
</evidence>
<dbReference type="Proteomes" id="UP000270296">
    <property type="component" value="Unassembled WGS sequence"/>
</dbReference>
<dbReference type="GO" id="GO:0042330">
    <property type="term" value="P:taxis"/>
    <property type="evidence" value="ECO:0007669"/>
    <property type="project" value="TreeGrafter"/>
</dbReference>
<proteinExistence type="predicted"/>
<feature type="transmembrane region" description="Helical" evidence="5">
    <location>
        <begin position="6"/>
        <end position="26"/>
    </location>
</feature>
<feature type="transmembrane region" description="Helical" evidence="5">
    <location>
        <begin position="38"/>
        <end position="65"/>
    </location>
</feature>
<gene>
    <name evidence="6" type="ORF">SBAD_LOCUS117</name>
</gene>
<evidence type="ECO:0000256" key="2">
    <source>
        <dbReference type="ARBA" id="ARBA00022692"/>
    </source>
</evidence>
<keyword evidence="2 5" id="KW-0812">Transmembrane</keyword>
<reference evidence="8" key="1">
    <citation type="submission" date="2016-06" db="UniProtKB">
        <authorList>
            <consortium name="WormBaseParasite"/>
        </authorList>
    </citation>
    <scope>IDENTIFICATION</scope>
</reference>
<organism evidence="8">
    <name type="scientific">Soboliphyme baturini</name>
    <dbReference type="NCBI Taxonomy" id="241478"/>
    <lineage>
        <taxon>Eukaryota</taxon>
        <taxon>Metazoa</taxon>
        <taxon>Ecdysozoa</taxon>
        <taxon>Nematoda</taxon>
        <taxon>Enoplea</taxon>
        <taxon>Dorylaimia</taxon>
        <taxon>Dioctophymatida</taxon>
        <taxon>Dioctophymatoidea</taxon>
        <taxon>Soboliphymatidae</taxon>
        <taxon>Soboliphyme</taxon>
    </lineage>
</organism>
<evidence type="ECO:0000256" key="1">
    <source>
        <dbReference type="ARBA" id="ARBA00004141"/>
    </source>
</evidence>
<keyword evidence="4 5" id="KW-0472">Membrane</keyword>
<evidence type="ECO:0000313" key="8">
    <source>
        <dbReference type="WBParaSite" id="SBAD_0000012801-mRNA-1"/>
    </source>
</evidence>
<comment type="subcellular location">
    <subcellularLocation>
        <location evidence="1">Membrane</location>
        <topology evidence="1">Multi-pass membrane protein</topology>
    </subcellularLocation>
</comment>
<evidence type="ECO:0000313" key="7">
    <source>
        <dbReference type="Proteomes" id="UP000270296"/>
    </source>
</evidence>
<keyword evidence="3 5" id="KW-1133">Transmembrane helix</keyword>
<dbReference type="GO" id="GO:0019230">
    <property type="term" value="P:proprioception"/>
    <property type="evidence" value="ECO:0007669"/>
    <property type="project" value="TreeGrafter"/>
</dbReference>
<dbReference type="EMBL" id="UZAM01000179">
    <property type="protein sequence ID" value="VDO79762.1"/>
    <property type="molecule type" value="Genomic_DNA"/>
</dbReference>
<dbReference type="PANTHER" id="PTHR21676:SF7">
    <property type="entry name" value="PROTEIN SPEC3"/>
    <property type="match status" value="1"/>
</dbReference>
<dbReference type="GO" id="GO:0071683">
    <property type="term" value="C:sensory dendrite"/>
    <property type="evidence" value="ECO:0007669"/>
    <property type="project" value="TreeGrafter"/>
</dbReference>
<sequence length="147" mass="17030">LCQAFDFLYVPSVSSTIFCGLTAACVGQPRLNVKEARILLTVLINFCVGIFQLITVTFLLVGWFWSISWGALLVMHSRKCYFFMEHSLFIYNANNMVKQMTDQYRCFGPCLTGFLQGKKLVEFHESFLLSTETRFFRDKRILSIFMC</sequence>
<accession>A0A183I923</accession>
<dbReference type="Pfam" id="PF15795">
    <property type="entry name" value="Spec3"/>
    <property type="match status" value="1"/>
</dbReference>
<protein>
    <submittedName>
        <fullName evidence="8">Protein DETOXIFICATION</fullName>
    </submittedName>
</protein>
<evidence type="ECO:0000313" key="6">
    <source>
        <dbReference type="EMBL" id="VDO79762.1"/>
    </source>
</evidence>
<dbReference type="OrthoDB" id="361532at2759"/>
<dbReference type="GO" id="GO:0050954">
    <property type="term" value="P:sensory perception of mechanical stimulus"/>
    <property type="evidence" value="ECO:0007669"/>
    <property type="project" value="TreeGrafter"/>
</dbReference>
<evidence type="ECO:0000256" key="3">
    <source>
        <dbReference type="ARBA" id="ARBA00022989"/>
    </source>
</evidence>
<keyword evidence="7" id="KW-1185">Reference proteome</keyword>